<reference evidence="2" key="1">
    <citation type="journal article" date="2020" name="Nature">
        <title>Giant virus diversity and host interactions through global metagenomics.</title>
        <authorList>
            <person name="Schulz F."/>
            <person name="Roux S."/>
            <person name="Paez-Espino D."/>
            <person name="Jungbluth S."/>
            <person name="Walsh D.A."/>
            <person name="Denef V.J."/>
            <person name="McMahon K.D."/>
            <person name="Konstantinidis K.T."/>
            <person name="Eloe-Fadrosh E.A."/>
            <person name="Kyrpides N.C."/>
            <person name="Woyke T."/>
        </authorList>
    </citation>
    <scope>NUCLEOTIDE SEQUENCE</scope>
    <source>
        <strain evidence="2">GVMAG-M-3300009161-52</strain>
    </source>
</reference>
<protein>
    <submittedName>
        <fullName evidence="2">Uncharacterized protein</fullName>
    </submittedName>
</protein>
<evidence type="ECO:0000313" key="2">
    <source>
        <dbReference type="EMBL" id="QHT34068.1"/>
    </source>
</evidence>
<name>A0A6C0EYF7_9ZZZZ</name>
<keyword evidence="1" id="KW-1133">Transmembrane helix</keyword>
<accession>A0A6C0EYF7</accession>
<feature type="transmembrane region" description="Helical" evidence="1">
    <location>
        <begin position="16"/>
        <end position="36"/>
    </location>
</feature>
<evidence type="ECO:0000256" key="1">
    <source>
        <dbReference type="SAM" id="Phobius"/>
    </source>
</evidence>
<keyword evidence="1" id="KW-0812">Transmembrane</keyword>
<dbReference type="AlphaFoldDB" id="A0A6C0EYF7"/>
<proteinExistence type="predicted"/>
<keyword evidence="1" id="KW-0472">Membrane</keyword>
<organism evidence="2">
    <name type="scientific">viral metagenome</name>
    <dbReference type="NCBI Taxonomy" id="1070528"/>
    <lineage>
        <taxon>unclassified sequences</taxon>
        <taxon>metagenomes</taxon>
        <taxon>organismal metagenomes</taxon>
    </lineage>
</organism>
<sequence length="238" mass="28086">MSRMSRISKTSKNDNYILYYHLAITLVFIYIFIQFLTMKRSNLIYRIYADYIMNKYCLILYILLIMFIVRIDSYTGVLLFILVMVPFRFVYKEFFEDTTTIPNTIPSTIPNTIPVTTNNALLDKELLGIDDRFKMDDVAKDQILKQIRSQIEFDPYKTNLSKDVIYEIYNKYFDNDIFVKLKNVNDDSKQYIASGNFNYLPKNDKVDYDLVSYQNLSQNTQLGINPIIDGLNNNTKSR</sequence>
<dbReference type="EMBL" id="MN738984">
    <property type="protein sequence ID" value="QHT34068.1"/>
    <property type="molecule type" value="Genomic_DNA"/>
</dbReference>